<sequence>MLKGEYKNILFEIFDVLGFSDTEKEEALQTFKKKLAFELLKSIQGKLPQNQQNWLADGKGDMNDPMFPEIQKTIQEMYGQEVLYEKTKPLFNKLVLDYVEFMSEGLDSESVTKLKDIVSNL</sequence>
<dbReference type="EMBL" id="MGJB01000006">
    <property type="protein sequence ID" value="OGM99037.1"/>
    <property type="molecule type" value="Genomic_DNA"/>
</dbReference>
<gene>
    <name evidence="1" type="ORF">A2649_01620</name>
</gene>
<name>A0A1F8EEM6_9BACT</name>
<evidence type="ECO:0000313" key="2">
    <source>
        <dbReference type="Proteomes" id="UP000176893"/>
    </source>
</evidence>
<proteinExistence type="predicted"/>
<reference evidence="1 2" key="1">
    <citation type="journal article" date="2016" name="Nat. Commun.">
        <title>Thousands of microbial genomes shed light on interconnected biogeochemical processes in an aquifer system.</title>
        <authorList>
            <person name="Anantharaman K."/>
            <person name="Brown C.T."/>
            <person name="Hug L.A."/>
            <person name="Sharon I."/>
            <person name="Castelle C.J."/>
            <person name="Probst A.J."/>
            <person name="Thomas B.C."/>
            <person name="Singh A."/>
            <person name="Wilkins M.J."/>
            <person name="Karaoz U."/>
            <person name="Brodie E.L."/>
            <person name="Williams K.H."/>
            <person name="Hubbard S.S."/>
            <person name="Banfield J.F."/>
        </authorList>
    </citation>
    <scope>NUCLEOTIDE SEQUENCE [LARGE SCALE GENOMIC DNA]</scope>
</reference>
<comment type="caution">
    <text evidence="1">The sequence shown here is derived from an EMBL/GenBank/DDBJ whole genome shotgun (WGS) entry which is preliminary data.</text>
</comment>
<organism evidence="1 2">
    <name type="scientific">Candidatus Yanofskybacteria bacterium RIFCSPHIGHO2_01_FULL_41_26</name>
    <dbReference type="NCBI Taxonomy" id="1802661"/>
    <lineage>
        <taxon>Bacteria</taxon>
        <taxon>Candidatus Yanofskyibacteriota</taxon>
    </lineage>
</organism>
<evidence type="ECO:0000313" key="1">
    <source>
        <dbReference type="EMBL" id="OGM99037.1"/>
    </source>
</evidence>
<dbReference type="AlphaFoldDB" id="A0A1F8EEM6"/>
<accession>A0A1F8EEM6</accession>
<dbReference type="Proteomes" id="UP000176893">
    <property type="component" value="Unassembled WGS sequence"/>
</dbReference>
<dbReference type="STRING" id="1802661.A2649_01620"/>
<protein>
    <submittedName>
        <fullName evidence="1">Uncharacterized protein</fullName>
    </submittedName>
</protein>